<dbReference type="Proteomes" id="UP000321798">
    <property type="component" value="Unassembled WGS sequence"/>
</dbReference>
<feature type="compositionally biased region" description="Low complexity" evidence="1">
    <location>
        <begin position="48"/>
        <end position="87"/>
    </location>
</feature>
<dbReference type="AlphaFoldDB" id="A0A512P9D3"/>
<dbReference type="RefSeq" id="WP_179561810.1">
    <property type="nucleotide sequence ID" value="NZ_BAABBJ010000015.1"/>
</dbReference>
<keyword evidence="2" id="KW-0732">Signal</keyword>
<evidence type="ECO:0000313" key="3">
    <source>
        <dbReference type="EMBL" id="GEP67800.1"/>
    </source>
</evidence>
<feature type="region of interest" description="Disordered" evidence="1">
    <location>
        <begin position="44"/>
        <end position="124"/>
    </location>
</feature>
<evidence type="ECO:0000313" key="4">
    <source>
        <dbReference type="Proteomes" id="UP000321798"/>
    </source>
</evidence>
<gene>
    <name evidence="3" type="ORF">CSO01_05150</name>
</gene>
<keyword evidence="4" id="KW-1185">Reference proteome</keyword>
<evidence type="ECO:0000256" key="1">
    <source>
        <dbReference type="SAM" id="MobiDB-lite"/>
    </source>
</evidence>
<organism evidence="3 4">
    <name type="scientific">Cellulomonas soli</name>
    <dbReference type="NCBI Taxonomy" id="931535"/>
    <lineage>
        <taxon>Bacteria</taxon>
        <taxon>Bacillati</taxon>
        <taxon>Actinomycetota</taxon>
        <taxon>Actinomycetes</taxon>
        <taxon>Micrococcales</taxon>
        <taxon>Cellulomonadaceae</taxon>
        <taxon>Cellulomonas</taxon>
    </lineage>
</organism>
<feature type="signal peptide" evidence="2">
    <location>
        <begin position="1"/>
        <end position="34"/>
    </location>
</feature>
<proteinExistence type="predicted"/>
<reference evidence="3 4" key="1">
    <citation type="submission" date="2019-07" db="EMBL/GenBank/DDBJ databases">
        <title>Whole genome shotgun sequence of Cellulomonas soli NBRC 109434.</title>
        <authorList>
            <person name="Hosoyama A."/>
            <person name="Uohara A."/>
            <person name="Ohji S."/>
            <person name="Ichikawa N."/>
        </authorList>
    </citation>
    <scope>NUCLEOTIDE SEQUENCE [LARGE SCALE GENOMIC DNA]</scope>
    <source>
        <strain evidence="3 4">NBRC 109434</strain>
    </source>
</reference>
<name>A0A512P9D3_9CELL</name>
<feature type="compositionally biased region" description="Low complexity" evidence="1">
    <location>
        <begin position="94"/>
        <end position="108"/>
    </location>
</feature>
<evidence type="ECO:0000256" key="2">
    <source>
        <dbReference type="SAM" id="SignalP"/>
    </source>
</evidence>
<accession>A0A512P9D3</accession>
<feature type="chain" id="PRO_5021736283" evidence="2">
    <location>
        <begin position="35"/>
        <end position="262"/>
    </location>
</feature>
<sequence length="262" mass="25029">MTPSRPPAHRVARVLAGACLTLGALAVPAGAAFADDAGDQTGLSVSIPARAGTTPTPVPTTTTPSPTATSTTAPTAGRGAATTGSPRSAGTSEAVGGAQPAGAAAGCAPSEPDVPTRPATAGTAGVEAHVDQDLYLPGARVTATATGFAAGEQVQLVLFSEAALVGSFTADAAGQVQAIFPVADGTAPGTHTVQMSGWCGTAVAVVDVLVGSAGATAPAEQGVPPWAWWAGGGAGLVGLGAGGWQLLALMRGPGALAQVAVP</sequence>
<dbReference type="EMBL" id="BKAL01000002">
    <property type="protein sequence ID" value="GEP67800.1"/>
    <property type="molecule type" value="Genomic_DNA"/>
</dbReference>
<protein>
    <submittedName>
        <fullName evidence="3">Uncharacterized protein</fullName>
    </submittedName>
</protein>
<comment type="caution">
    <text evidence="3">The sequence shown here is derived from an EMBL/GenBank/DDBJ whole genome shotgun (WGS) entry which is preliminary data.</text>
</comment>